<keyword evidence="1" id="KW-1133">Transmembrane helix</keyword>
<sequence>MFDVFEKLKKLSRELIEVLGLVLVVAILVSALFGPEVPFFGGIMANVQGMVDALGSSGLGVVVALLILYFWSRR</sequence>
<accession>A0A520MHT2</accession>
<organism evidence="2 3">
    <name type="scientific">SAR92 clade bacterium</name>
    <dbReference type="NCBI Taxonomy" id="2315479"/>
    <lineage>
        <taxon>Bacteria</taxon>
        <taxon>Pseudomonadati</taxon>
        <taxon>Pseudomonadota</taxon>
        <taxon>Gammaproteobacteria</taxon>
        <taxon>Cellvibrionales</taxon>
        <taxon>Porticoccaceae</taxon>
        <taxon>SAR92 clade</taxon>
    </lineage>
</organism>
<evidence type="ECO:0000256" key="1">
    <source>
        <dbReference type="SAM" id="Phobius"/>
    </source>
</evidence>
<name>A0A520MHT2_9GAMM</name>
<feature type="transmembrane region" description="Helical" evidence="1">
    <location>
        <begin position="15"/>
        <end position="33"/>
    </location>
</feature>
<proteinExistence type="predicted"/>
<keyword evidence="1" id="KW-0812">Transmembrane</keyword>
<dbReference type="EMBL" id="SHBP01000003">
    <property type="protein sequence ID" value="RZO20782.1"/>
    <property type="molecule type" value="Genomic_DNA"/>
</dbReference>
<protein>
    <recommendedName>
        <fullName evidence="4">DNA translocase FtsK 4TM region domain-containing protein</fullName>
    </recommendedName>
</protein>
<gene>
    <name evidence="2" type="ORF">EVB03_03475</name>
</gene>
<reference evidence="2 3" key="1">
    <citation type="submission" date="2019-02" db="EMBL/GenBank/DDBJ databases">
        <title>Prokaryotic population dynamics and viral predation in marine succession experiment using metagenomics: the confinement effect.</title>
        <authorList>
            <person name="Haro-Moreno J.M."/>
            <person name="Rodriguez-Valera F."/>
            <person name="Lopez-Perez M."/>
        </authorList>
    </citation>
    <scope>NUCLEOTIDE SEQUENCE [LARGE SCALE GENOMIC DNA]</scope>
    <source>
        <strain evidence="2">MED-G170</strain>
    </source>
</reference>
<feature type="transmembrane region" description="Helical" evidence="1">
    <location>
        <begin position="53"/>
        <end position="71"/>
    </location>
</feature>
<evidence type="ECO:0000313" key="2">
    <source>
        <dbReference type="EMBL" id="RZO20782.1"/>
    </source>
</evidence>
<keyword evidence="1" id="KW-0472">Membrane</keyword>
<evidence type="ECO:0000313" key="3">
    <source>
        <dbReference type="Proteomes" id="UP000315889"/>
    </source>
</evidence>
<dbReference type="AlphaFoldDB" id="A0A520MHT2"/>
<dbReference type="Proteomes" id="UP000315889">
    <property type="component" value="Unassembled WGS sequence"/>
</dbReference>
<comment type="caution">
    <text evidence="2">The sequence shown here is derived from an EMBL/GenBank/DDBJ whole genome shotgun (WGS) entry which is preliminary data.</text>
</comment>
<evidence type="ECO:0008006" key="4">
    <source>
        <dbReference type="Google" id="ProtNLM"/>
    </source>
</evidence>